<reference evidence="1 2" key="3">
    <citation type="journal article" date="2013" name="Rice">
        <title>Improvement of the Oryza sativa Nipponbare reference genome using next generation sequence and optical map data.</title>
        <authorList>
            <person name="Kawahara Y."/>
            <person name="de la Bastide M."/>
            <person name="Hamilton J.P."/>
            <person name="Kanamori H."/>
            <person name="McCombie W.R."/>
            <person name="Ouyang S."/>
            <person name="Schwartz D.C."/>
            <person name="Tanaka T."/>
            <person name="Wu J."/>
            <person name="Zhou S."/>
            <person name="Childs K.L."/>
            <person name="Davidson R.M."/>
            <person name="Lin H."/>
            <person name="Quesada-Ocampo L."/>
            <person name="Vaillancourt B."/>
            <person name="Sakai H."/>
            <person name="Lee S.S."/>
            <person name="Kim J."/>
            <person name="Numa H."/>
            <person name="Itoh T."/>
            <person name="Buell C.R."/>
            <person name="Matsumoto T."/>
        </authorList>
    </citation>
    <scope>NUCLEOTIDE SEQUENCE [LARGE SCALE GENOMIC DNA]</scope>
    <source>
        <strain evidence="2">cv. Nipponbare</strain>
    </source>
</reference>
<evidence type="ECO:0000313" key="2">
    <source>
        <dbReference type="Proteomes" id="UP000059680"/>
    </source>
</evidence>
<organism evidence="1 2">
    <name type="scientific">Oryza sativa subsp. japonica</name>
    <name type="common">Rice</name>
    <dbReference type="NCBI Taxonomy" id="39947"/>
    <lineage>
        <taxon>Eukaryota</taxon>
        <taxon>Viridiplantae</taxon>
        <taxon>Streptophyta</taxon>
        <taxon>Embryophyta</taxon>
        <taxon>Tracheophyta</taxon>
        <taxon>Spermatophyta</taxon>
        <taxon>Magnoliopsida</taxon>
        <taxon>Liliopsida</taxon>
        <taxon>Poales</taxon>
        <taxon>Poaceae</taxon>
        <taxon>BOP clade</taxon>
        <taxon>Oryzoideae</taxon>
        <taxon>Oryzeae</taxon>
        <taxon>Oryzinae</taxon>
        <taxon>Oryza</taxon>
        <taxon>Oryza sativa</taxon>
    </lineage>
</organism>
<reference evidence="2" key="1">
    <citation type="journal article" date="2005" name="Nature">
        <title>The map-based sequence of the rice genome.</title>
        <authorList>
            <consortium name="International rice genome sequencing project (IRGSP)"/>
            <person name="Matsumoto T."/>
            <person name="Wu J."/>
            <person name="Kanamori H."/>
            <person name="Katayose Y."/>
            <person name="Fujisawa M."/>
            <person name="Namiki N."/>
            <person name="Mizuno H."/>
            <person name="Yamamoto K."/>
            <person name="Antonio B.A."/>
            <person name="Baba T."/>
            <person name="Sakata K."/>
            <person name="Nagamura Y."/>
            <person name="Aoki H."/>
            <person name="Arikawa K."/>
            <person name="Arita K."/>
            <person name="Bito T."/>
            <person name="Chiden Y."/>
            <person name="Fujitsuka N."/>
            <person name="Fukunaka R."/>
            <person name="Hamada M."/>
            <person name="Harada C."/>
            <person name="Hayashi A."/>
            <person name="Hijishita S."/>
            <person name="Honda M."/>
            <person name="Hosokawa S."/>
            <person name="Ichikawa Y."/>
            <person name="Idonuma A."/>
            <person name="Iijima M."/>
            <person name="Ikeda M."/>
            <person name="Ikeno M."/>
            <person name="Ito K."/>
            <person name="Ito S."/>
            <person name="Ito T."/>
            <person name="Ito Y."/>
            <person name="Ito Y."/>
            <person name="Iwabuchi A."/>
            <person name="Kamiya K."/>
            <person name="Karasawa W."/>
            <person name="Kurita K."/>
            <person name="Katagiri S."/>
            <person name="Kikuta A."/>
            <person name="Kobayashi H."/>
            <person name="Kobayashi N."/>
            <person name="Machita K."/>
            <person name="Maehara T."/>
            <person name="Masukawa M."/>
            <person name="Mizubayashi T."/>
            <person name="Mukai Y."/>
            <person name="Nagasaki H."/>
            <person name="Nagata Y."/>
            <person name="Naito S."/>
            <person name="Nakashima M."/>
            <person name="Nakama Y."/>
            <person name="Nakamichi Y."/>
            <person name="Nakamura M."/>
            <person name="Meguro A."/>
            <person name="Negishi M."/>
            <person name="Ohta I."/>
            <person name="Ohta T."/>
            <person name="Okamoto M."/>
            <person name="Ono N."/>
            <person name="Saji S."/>
            <person name="Sakaguchi M."/>
            <person name="Sakai K."/>
            <person name="Shibata M."/>
            <person name="Shimokawa T."/>
            <person name="Song J."/>
            <person name="Takazaki Y."/>
            <person name="Terasawa K."/>
            <person name="Tsugane M."/>
            <person name="Tsuji K."/>
            <person name="Ueda S."/>
            <person name="Waki K."/>
            <person name="Yamagata H."/>
            <person name="Yamamoto M."/>
            <person name="Yamamoto S."/>
            <person name="Yamane H."/>
            <person name="Yoshiki S."/>
            <person name="Yoshihara R."/>
            <person name="Yukawa K."/>
            <person name="Zhong H."/>
            <person name="Yano M."/>
            <person name="Yuan Q."/>
            <person name="Ouyang S."/>
            <person name="Liu J."/>
            <person name="Jones K.M."/>
            <person name="Gansberger K."/>
            <person name="Moffat K."/>
            <person name="Hill J."/>
            <person name="Bera J."/>
            <person name="Fadrosh D."/>
            <person name="Jin S."/>
            <person name="Johri S."/>
            <person name="Kim M."/>
            <person name="Overton L."/>
            <person name="Reardon M."/>
            <person name="Tsitrin T."/>
            <person name="Vuong H."/>
            <person name="Weaver B."/>
            <person name="Ciecko A."/>
            <person name="Tallon L."/>
            <person name="Jackson J."/>
            <person name="Pai G."/>
            <person name="Aken S.V."/>
            <person name="Utterback T."/>
            <person name="Reidmuller S."/>
            <person name="Feldblyum T."/>
            <person name="Hsiao J."/>
            <person name="Zismann V."/>
            <person name="Iobst S."/>
            <person name="de Vazeille A.R."/>
            <person name="Buell C.R."/>
            <person name="Ying K."/>
            <person name="Li Y."/>
            <person name="Lu T."/>
            <person name="Huang Y."/>
            <person name="Zhao Q."/>
            <person name="Feng Q."/>
            <person name="Zhang L."/>
            <person name="Zhu J."/>
            <person name="Weng Q."/>
            <person name="Mu J."/>
            <person name="Lu Y."/>
            <person name="Fan D."/>
            <person name="Liu Y."/>
            <person name="Guan J."/>
            <person name="Zhang Y."/>
            <person name="Yu S."/>
            <person name="Liu X."/>
            <person name="Zhang Y."/>
            <person name="Hong G."/>
            <person name="Han B."/>
            <person name="Choisne N."/>
            <person name="Demange N."/>
            <person name="Orjeda G."/>
            <person name="Samain S."/>
            <person name="Cattolico L."/>
            <person name="Pelletier E."/>
            <person name="Couloux A."/>
            <person name="Segurens B."/>
            <person name="Wincker P."/>
            <person name="D'Hont A."/>
            <person name="Scarpelli C."/>
            <person name="Weissenbach J."/>
            <person name="Salanoubat M."/>
            <person name="Quetier F."/>
            <person name="Yu Y."/>
            <person name="Kim H.R."/>
            <person name="Rambo T."/>
            <person name="Currie J."/>
            <person name="Collura K."/>
            <person name="Luo M."/>
            <person name="Yang T."/>
            <person name="Ammiraju J.S.S."/>
            <person name="Engler F."/>
            <person name="Soderlund C."/>
            <person name="Wing R.A."/>
            <person name="Palmer L.E."/>
            <person name="de la Bastide M."/>
            <person name="Spiegel L."/>
            <person name="Nascimento L."/>
            <person name="Zutavern T."/>
            <person name="O'Shaughnessy A."/>
            <person name="Dike S."/>
            <person name="Dedhia N."/>
            <person name="Preston R."/>
            <person name="Balija V."/>
            <person name="McCombie W.R."/>
            <person name="Chow T."/>
            <person name="Chen H."/>
            <person name="Chung M."/>
            <person name="Chen C."/>
            <person name="Shaw J."/>
            <person name="Wu H."/>
            <person name="Hsiao K."/>
            <person name="Chao Y."/>
            <person name="Chu M."/>
            <person name="Cheng C."/>
            <person name="Hour A."/>
            <person name="Lee P."/>
            <person name="Lin S."/>
            <person name="Lin Y."/>
            <person name="Liou J."/>
            <person name="Liu S."/>
            <person name="Hsing Y."/>
            <person name="Raghuvanshi S."/>
            <person name="Mohanty A."/>
            <person name="Bharti A.K."/>
            <person name="Gaur A."/>
            <person name="Gupta V."/>
            <person name="Kumar D."/>
            <person name="Ravi V."/>
            <person name="Vij S."/>
            <person name="Kapur A."/>
            <person name="Khurana P."/>
            <person name="Khurana P."/>
            <person name="Khurana J.P."/>
            <person name="Tyagi A.K."/>
            <person name="Gaikwad K."/>
            <person name="Singh A."/>
            <person name="Dalal V."/>
            <person name="Srivastava S."/>
            <person name="Dixit A."/>
            <person name="Pal A.K."/>
            <person name="Ghazi I.A."/>
            <person name="Yadav M."/>
            <person name="Pandit A."/>
            <person name="Bhargava A."/>
            <person name="Sureshbabu K."/>
            <person name="Batra K."/>
            <person name="Sharma T.R."/>
            <person name="Mohapatra T."/>
            <person name="Singh N.K."/>
            <person name="Messing J."/>
            <person name="Nelson A.B."/>
            <person name="Fuks G."/>
            <person name="Kavchok S."/>
            <person name="Keizer G."/>
            <person name="Linton E."/>
            <person name="Llaca V."/>
            <person name="Song R."/>
            <person name="Tanyolac B."/>
            <person name="Young S."/>
            <person name="Ho-Il K."/>
            <person name="Hahn J.H."/>
            <person name="Sangsakoo G."/>
            <person name="Vanavichit A."/>
            <person name="de Mattos Luiz.A.T."/>
            <person name="Zimmer P.D."/>
            <person name="Malone G."/>
            <person name="Dellagostin O."/>
            <person name="de Oliveira A.C."/>
            <person name="Bevan M."/>
            <person name="Bancroft I."/>
            <person name="Minx P."/>
            <person name="Cordum H."/>
            <person name="Wilson R."/>
            <person name="Cheng Z."/>
            <person name="Jin W."/>
            <person name="Jiang J."/>
            <person name="Leong S.A."/>
            <person name="Iwama H."/>
            <person name="Gojobori T."/>
            <person name="Itoh T."/>
            <person name="Niimura Y."/>
            <person name="Fujii Y."/>
            <person name="Habara T."/>
            <person name="Sakai H."/>
            <person name="Sato Y."/>
            <person name="Wilson G."/>
            <person name="Kumar K."/>
            <person name="McCouch S."/>
            <person name="Juretic N."/>
            <person name="Hoen D."/>
            <person name="Wright S."/>
            <person name="Bruskiewich R."/>
            <person name="Bureau T."/>
            <person name="Miyao A."/>
            <person name="Hirochika H."/>
            <person name="Nishikawa T."/>
            <person name="Kadowaki K."/>
            <person name="Sugiura M."/>
            <person name="Burr B."/>
            <person name="Sasaki T."/>
        </authorList>
    </citation>
    <scope>NUCLEOTIDE SEQUENCE [LARGE SCALE GENOMIC DNA]</scope>
    <source>
        <strain evidence="2">cv. Nipponbare</strain>
    </source>
</reference>
<reference evidence="1 2" key="2">
    <citation type="journal article" date="2013" name="Plant Cell Physiol.">
        <title>Rice Annotation Project Database (RAP-DB): an integrative and interactive database for rice genomics.</title>
        <authorList>
            <person name="Sakai H."/>
            <person name="Lee S.S."/>
            <person name="Tanaka T."/>
            <person name="Numa H."/>
            <person name="Kim J."/>
            <person name="Kawahara Y."/>
            <person name="Wakimoto H."/>
            <person name="Yang C.C."/>
            <person name="Iwamoto M."/>
            <person name="Abe T."/>
            <person name="Yamada Y."/>
            <person name="Muto A."/>
            <person name="Inokuchi H."/>
            <person name="Ikemura T."/>
            <person name="Matsumoto T."/>
            <person name="Sasaki T."/>
            <person name="Itoh T."/>
        </authorList>
    </citation>
    <scope>NUCLEOTIDE SEQUENCE [LARGE SCALE GENOMIC DNA]</scope>
    <source>
        <strain evidence="2">cv. Nipponbare</strain>
    </source>
</reference>
<gene>
    <name evidence="1" type="ordered locus">Os12g0626450</name>
    <name evidence="1" type="ORF">OSNPB_120626450</name>
</gene>
<accession>A0A0P0YCP9</accession>
<keyword evidence="2" id="KW-1185">Reference proteome</keyword>
<dbReference type="Proteomes" id="UP000059680">
    <property type="component" value="Chromosome 12"/>
</dbReference>
<dbReference type="AlphaFoldDB" id="A0A0P0YCP9"/>
<evidence type="ECO:0000313" key="1">
    <source>
        <dbReference type="EMBL" id="BAT18188.1"/>
    </source>
</evidence>
<proteinExistence type="predicted"/>
<sequence>MNFLHLSVTFPLNMSSSVRPASANSSNGSEHIGTYSSPTSLRIFVSWLAIPRASAALYTLSVEAFESGAIPITGTVMRPTVPAT</sequence>
<protein>
    <submittedName>
        <fullName evidence="1">Os12g0626450 protein</fullName>
    </submittedName>
</protein>
<dbReference type="InParanoid" id="A0A0P0YCP9"/>
<name>A0A0P0YCP9_ORYSJ</name>
<dbReference type="Gramene" id="Os12t0626450-00">
    <property type="protein sequence ID" value="Os12t0626450-00"/>
    <property type="gene ID" value="Os12g0626450"/>
</dbReference>
<dbReference type="EMBL" id="AP014968">
    <property type="protein sequence ID" value="BAT18188.1"/>
    <property type="molecule type" value="Genomic_DNA"/>
</dbReference>
<dbReference type="PaxDb" id="39947-A0A0P0YCP9"/>